<organism evidence="2 3">
    <name type="scientific">Bacillus pseudomycoides</name>
    <dbReference type="NCBI Taxonomy" id="64104"/>
    <lineage>
        <taxon>Bacteria</taxon>
        <taxon>Bacillati</taxon>
        <taxon>Bacillota</taxon>
        <taxon>Bacilli</taxon>
        <taxon>Bacillales</taxon>
        <taxon>Bacillaceae</taxon>
        <taxon>Bacillus</taxon>
        <taxon>Bacillus cereus group</taxon>
    </lineage>
</organism>
<evidence type="ECO:0000259" key="1">
    <source>
        <dbReference type="Pfam" id="PF12867"/>
    </source>
</evidence>
<dbReference type="AlphaFoldDB" id="A0A1Y3M5S2"/>
<evidence type="ECO:0000313" key="3">
    <source>
        <dbReference type="Proteomes" id="UP000195321"/>
    </source>
</evidence>
<gene>
    <name evidence="2" type="ORF">BW425_27590</name>
</gene>
<protein>
    <recommendedName>
        <fullName evidence="1">DinB-like domain-containing protein</fullName>
    </recommendedName>
</protein>
<comment type="caution">
    <text evidence="2">The sequence shown here is derived from an EMBL/GenBank/DDBJ whole genome shotgun (WGS) entry which is preliminary data.</text>
</comment>
<dbReference type="RefSeq" id="WP_088094746.1">
    <property type="nucleotide sequence ID" value="NZ_JBALMA010000529.1"/>
</dbReference>
<accession>A0A1Y3M5S2</accession>
<dbReference type="SUPFAM" id="SSF109854">
    <property type="entry name" value="DinB/YfiT-like putative metalloenzymes"/>
    <property type="match status" value="1"/>
</dbReference>
<name>A0A1Y3M5S2_9BACI</name>
<sequence length="152" mass="18377">MYEKKKKIINHYEQSIDWVRSLRHLSEEKWRTQIDKDKWTIAEVIGHLIPWDEFVLNQRIPYLFQGTQLPKSPNVNLVNHQASIDSKSRTKEELINQFIMVRKKLIYTINDLTDELWTQNLILGKNKVSLYSYFLGLIEHDLHHYRQIQKFL</sequence>
<dbReference type="InterPro" id="IPR024775">
    <property type="entry name" value="DinB-like"/>
</dbReference>
<reference evidence="2 3" key="1">
    <citation type="submission" date="2017-02" db="EMBL/GenBank/DDBJ databases">
        <title>Bacillus pseudomycoides isolate FSL K6-0042.</title>
        <authorList>
            <person name="Kovac J."/>
        </authorList>
    </citation>
    <scope>NUCLEOTIDE SEQUENCE [LARGE SCALE GENOMIC DNA]</scope>
    <source>
        <strain evidence="2 3">FSL K6-0042</strain>
    </source>
</reference>
<feature type="domain" description="DinB-like" evidence="1">
    <location>
        <begin position="22"/>
        <end position="148"/>
    </location>
</feature>
<proteinExistence type="predicted"/>
<evidence type="ECO:0000313" key="2">
    <source>
        <dbReference type="EMBL" id="OUM45777.1"/>
    </source>
</evidence>
<dbReference type="EMBL" id="MWPX01000107">
    <property type="protein sequence ID" value="OUM45777.1"/>
    <property type="molecule type" value="Genomic_DNA"/>
</dbReference>
<dbReference type="InterPro" id="IPR034660">
    <property type="entry name" value="DinB/YfiT-like"/>
</dbReference>
<dbReference type="Gene3D" id="1.20.120.450">
    <property type="entry name" value="dinb family like domain"/>
    <property type="match status" value="1"/>
</dbReference>
<dbReference type="Proteomes" id="UP000195321">
    <property type="component" value="Unassembled WGS sequence"/>
</dbReference>
<dbReference type="Pfam" id="PF12867">
    <property type="entry name" value="DinB_2"/>
    <property type="match status" value="1"/>
</dbReference>